<dbReference type="EMBL" id="KQ241598">
    <property type="protein sequence ID" value="KNC87844.1"/>
    <property type="molecule type" value="Genomic_DNA"/>
</dbReference>
<dbReference type="GeneID" id="25900605"/>
<dbReference type="RefSeq" id="XP_014161746.1">
    <property type="nucleotide sequence ID" value="XM_014306271.1"/>
</dbReference>
<gene>
    <name evidence="1" type="ORF">SARC_00101</name>
</gene>
<dbReference type="AlphaFoldDB" id="A0A0L0GG50"/>
<name>A0A0L0GG50_9EUKA</name>
<accession>A0A0L0GG50</accession>
<keyword evidence="2" id="KW-1185">Reference proteome</keyword>
<proteinExistence type="predicted"/>
<evidence type="ECO:0000313" key="2">
    <source>
        <dbReference type="Proteomes" id="UP000054560"/>
    </source>
</evidence>
<protein>
    <submittedName>
        <fullName evidence="1">Uncharacterized protein</fullName>
    </submittedName>
</protein>
<reference evidence="1 2" key="1">
    <citation type="submission" date="2011-02" db="EMBL/GenBank/DDBJ databases">
        <title>The Genome Sequence of Sphaeroforma arctica JP610.</title>
        <authorList>
            <consortium name="The Broad Institute Genome Sequencing Platform"/>
            <person name="Russ C."/>
            <person name="Cuomo C."/>
            <person name="Young S.K."/>
            <person name="Zeng Q."/>
            <person name="Gargeya S."/>
            <person name="Alvarado L."/>
            <person name="Berlin A."/>
            <person name="Chapman S.B."/>
            <person name="Chen Z."/>
            <person name="Freedman E."/>
            <person name="Gellesch M."/>
            <person name="Goldberg J."/>
            <person name="Griggs A."/>
            <person name="Gujja S."/>
            <person name="Heilman E."/>
            <person name="Heiman D."/>
            <person name="Howarth C."/>
            <person name="Mehta T."/>
            <person name="Neiman D."/>
            <person name="Pearson M."/>
            <person name="Roberts A."/>
            <person name="Saif S."/>
            <person name="Shea T."/>
            <person name="Shenoy N."/>
            <person name="Sisk P."/>
            <person name="Stolte C."/>
            <person name="Sykes S."/>
            <person name="White J."/>
            <person name="Yandava C."/>
            <person name="Burger G."/>
            <person name="Gray M.W."/>
            <person name="Holland P.W.H."/>
            <person name="King N."/>
            <person name="Lang F.B.F."/>
            <person name="Roger A.J."/>
            <person name="Ruiz-Trillo I."/>
            <person name="Haas B."/>
            <person name="Nusbaum C."/>
            <person name="Birren B."/>
        </authorList>
    </citation>
    <scope>NUCLEOTIDE SEQUENCE [LARGE SCALE GENOMIC DNA]</scope>
    <source>
        <strain evidence="1 2">JP610</strain>
    </source>
</reference>
<evidence type="ECO:0000313" key="1">
    <source>
        <dbReference type="EMBL" id="KNC87844.1"/>
    </source>
</evidence>
<dbReference type="Proteomes" id="UP000054560">
    <property type="component" value="Unassembled WGS sequence"/>
</dbReference>
<sequence>MHHPKLSQLALTELVYRRDQEAFAPFDDTVVQFIRPHLKTKPRFVPMRLLVEINGKWRAGLVVISALDKVVEILVTTVRELPFSKVTIARALARSLQIEVSHKHIVLVTVPPFAARNALAYITLYYQLRYVEELLLSPGEATRVLGDIGREGLSVFQAALDRFKAMYTIRPVNNTAVVRVGHPMLAPVRMSDDWPDNWLTDERTVLAQVPAFLAAQYRLEVILPDTYNVLKFKSPDDDSFKSYITRRWVDVICKLYPGTCRDITNLELYYDLTSEELVDVGGTVQAVEACNAQDAVRYIFISLSIHTSNESHHANMLVFDTQTRFVERFEPHGHRVFSYKIDKLEDSLAAYMGHLGFRYLPLELACPRIGPQRRDTLDNGFCNAWALLFIHVRVAFPGLVVDELHEFFNTVSRHRLHGIITRYAEAINLFMSAYRTHFVHGARVVLPLGPPRVWVIAAYSGDDDTVLIKRGNGRTKTVPVGHLMLSHPPAELMAMGRLEVVLPDVYEDFVALDSKTLTF</sequence>
<organism evidence="1 2">
    <name type="scientific">Sphaeroforma arctica JP610</name>
    <dbReference type="NCBI Taxonomy" id="667725"/>
    <lineage>
        <taxon>Eukaryota</taxon>
        <taxon>Ichthyosporea</taxon>
        <taxon>Ichthyophonida</taxon>
        <taxon>Sphaeroforma</taxon>
    </lineage>
</organism>